<protein>
    <submittedName>
        <fullName evidence="1">Uncharacterized protein</fullName>
    </submittedName>
</protein>
<dbReference type="EMBL" id="CADEAL010000202">
    <property type="protein sequence ID" value="CAB1416324.1"/>
    <property type="molecule type" value="Genomic_DNA"/>
</dbReference>
<reference evidence="1" key="1">
    <citation type="submission" date="2020-03" db="EMBL/GenBank/DDBJ databases">
        <authorList>
            <person name="Weist P."/>
        </authorList>
    </citation>
    <scope>NUCLEOTIDE SEQUENCE</scope>
</reference>
<name>A0A9N7TQK2_PLEPL</name>
<dbReference type="AlphaFoldDB" id="A0A9N7TQK2"/>
<evidence type="ECO:0000313" key="1">
    <source>
        <dbReference type="EMBL" id="CAB1416324.1"/>
    </source>
</evidence>
<comment type="caution">
    <text evidence="1">The sequence shown here is derived from an EMBL/GenBank/DDBJ whole genome shotgun (WGS) entry which is preliminary data.</text>
</comment>
<accession>A0A9N7TQK2</accession>
<organism evidence="1 2">
    <name type="scientific">Pleuronectes platessa</name>
    <name type="common">European plaice</name>
    <dbReference type="NCBI Taxonomy" id="8262"/>
    <lineage>
        <taxon>Eukaryota</taxon>
        <taxon>Metazoa</taxon>
        <taxon>Chordata</taxon>
        <taxon>Craniata</taxon>
        <taxon>Vertebrata</taxon>
        <taxon>Euteleostomi</taxon>
        <taxon>Actinopterygii</taxon>
        <taxon>Neopterygii</taxon>
        <taxon>Teleostei</taxon>
        <taxon>Neoteleostei</taxon>
        <taxon>Acanthomorphata</taxon>
        <taxon>Carangaria</taxon>
        <taxon>Pleuronectiformes</taxon>
        <taxon>Pleuronectoidei</taxon>
        <taxon>Pleuronectidae</taxon>
        <taxon>Pleuronectes</taxon>
    </lineage>
</organism>
<dbReference type="Proteomes" id="UP001153269">
    <property type="component" value="Unassembled WGS sequence"/>
</dbReference>
<sequence>MSLWLNVAVMPRIHIPISVPCFFVFFFSKGSNSQREHMQSHETCPRKTATPVTCGDVHLHGDSWPLPGHLVPVTTRCAFAKHFIGVPCPALPTHQHGVRKPLKRIGVPPLVAHVEGILDGIQKRGGDVSRYDFDWAESA</sequence>
<evidence type="ECO:0000313" key="2">
    <source>
        <dbReference type="Proteomes" id="UP001153269"/>
    </source>
</evidence>
<keyword evidence="2" id="KW-1185">Reference proteome</keyword>
<proteinExistence type="predicted"/>
<gene>
    <name evidence="1" type="ORF">PLEPLA_LOCUS4115</name>
</gene>